<dbReference type="Pfam" id="PF00512">
    <property type="entry name" value="HisKA"/>
    <property type="match status" value="1"/>
</dbReference>
<dbReference type="InterPro" id="IPR001789">
    <property type="entry name" value="Sig_transdc_resp-reg_receiver"/>
</dbReference>
<dbReference type="InterPro" id="IPR005467">
    <property type="entry name" value="His_kinase_dom"/>
</dbReference>
<keyword evidence="3 6" id="KW-0597">Phosphoprotein</keyword>
<dbReference type="InterPro" id="IPR004358">
    <property type="entry name" value="Sig_transdc_His_kin-like_C"/>
</dbReference>
<dbReference type="AlphaFoldDB" id="A0A0D2HXR5"/>
<evidence type="ECO:0000256" key="3">
    <source>
        <dbReference type="ARBA" id="ARBA00022553"/>
    </source>
</evidence>
<dbReference type="EMBL" id="AZAC01000004">
    <property type="protein sequence ID" value="KIX15093.1"/>
    <property type="molecule type" value="Genomic_DNA"/>
</dbReference>
<evidence type="ECO:0000259" key="11">
    <source>
        <dbReference type="PROSITE" id="PS50113"/>
    </source>
</evidence>
<dbReference type="InterPro" id="IPR011006">
    <property type="entry name" value="CheY-like_superfamily"/>
</dbReference>
<dbReference type="SMART" id="SM00388">
    <property type="entry name" value="HisKA"/>
    <property type="match status" value="1"/>
</dbReference>
<dbReference type="SMART" id="SM00387">
    <property type="entry name" value="HATPase_c"/>
    <property type="match status" value="1"/>
</dbReference>
<dbReference type="Pfam" id="PF00072">
    <property type="entry name" value="Response_reg"/>
    <property type="match status" value="1"/>
</dbReference>
<dbReference type="Proteomes" id="UP000032233">
    <property type="component" value="Unassembled WGS sequence"/>
</dbReference>
<evidence type="ECO:0000256" key="5">
    <source>
        <dbReference type="ARBA" id="ARBA00022777"/>
    </source>
</evidence>
<dbReference type="Pfam" id="PF08447">
    <property type="entry name" value="PAS_3"/>
    <property type="match status" value="1"/>
</dbReference>
<dbReference type="SMART" id="SM00086">
    <property type="entry name" value="PAC"/>
    <property type="match status" value="4"/>
</dbReference>
<dbReference type="OrthoDB" id="5389366at2"/>
<dbReference type="InterPro" id="IPR000014">
    <property type="entry name" value="PAS"/>
</dbReference>
<evidence type="ECO:0000313" key="13">
    <source>
        <dbReference type="Proteomes" id="UP000032233"/>
    </source>
</evidence>
<dbReference type="NCBIfam" id="TIGR00229">
    <property type="entry name" value="sensory_box"/>
    <property type="match status" value="4"/>
</dbReference>
<feature type="modified residue" description="4-aspartylphosphate" evidence="6">
    <location>
        <position position="842"/>
    </location>
</feature>
<feature type="domain" description="PAS" evidence="10">
    <location>
        <begin position="432"/>
        <end position="469"/>
    </location>
</feature>
<dbReference type="PROSITE" id="PS50113">
    <property type="entry name" value="PAC"/>
    <property type="match status" value="1"/>
</dbReference>
<sequence length="918" mass="102717">MPGSSNHNNPAPKGPGKSPRQQEITPESKMERAYLALKAANQGVWDWDLAKNQVYLSARYMTMLGYQDRPSVMSPAEWGQMMHPTDAPNAWRAALNHMEGLTPSYETEIRHRTKNGGWLWMLDRGRVVTRDFHGRPLRMVGTMADITLRKMTEKSLEKSEERWRQLFDKTNDAIFVQAIKSDGNPGRFTEVNEVACRMLGYNKEELLAMPAEKIINQIGMVTTWPGEEGPFRQGQVEITAKNGGKLRVEIKSHAFSLQGNLTCLSIARDITWRHKAETALRESQERFLAAFKAQPDALVITSLKSGRLIEANDHFYRLTRLKPAQALGRTTVELGIWPSNEKRQDLIKNISHEGRSDNLYISFKNQVGSTKHVLISTRALSTEDNRYLLSILRDITEEVGLTEFQKVILDAADAMEVGIGVLQKRRGRENSLVYANKALAKMLGLEESDLLEQVSLKDFTDPEDRKKLEGFFRAKSGSLKTLPILHCRLLRKDNKPVLSRVVSAQTELEGRPALVLFCQDISEEQRLAKSLEHAQRMESIGTLASGIAHDFNNLLTIIMGFTQVAINELKQNHNPQEDLEEVLAACERARDLIKQMLTFGRVREGDRRLMNLETLLKSFLKFIRSPVPVNIEIKLKIVEKQALVVADPTQIQQILLNLCTNAAQSMEPGPGVLEITLGKRELASKDLHTFPNLAKGSYVELKVKDNGQGMKPEVLERVFEPFFTTKPRGQGTGLGLSVVHGIVTSHGGSITVKSKPGKGAEFTVFLPSASADPLREETTSQALPLAMGKEHILLVDNEPQVAAAISGNLEELGYQVTVFNHALKALKSFGNNPEKFALAILDFTMPIMGGLELAEQMLSLKKDLPVILCTGYGRDVMQDTPLPKGKVNWLNKPFSQLELATAIKNILHPRESLEKERK</sequence>
<dbReference type="InterPro" id="IPR036097">
    <property type="entry name" value="HisK_dim/P_sf"/>
</dbReference>
<evidence type="ECO:0000259" key="9">
    <source>
        <dbReference type="PROSITE" id="PS50110"/>
    </source>
</evidence>
<dbReference type="InterPro" id="IPR036890">
    <property type="entry name" value="HATPase_C_sf"/>
</dbReference>
<dbReference type="RefSeq" id="WP_052514855.1">
    <property type="nucleotide sequence ID" value="NZ_AZAC01000004.1"/>
</dbReference>
<dbReference type="Pfam" id="PF02518">
    <property type="entry name" value="HATPase_c"/>
    <property type="match status" value="1"/>
</dbReference>
<dbReference type="Gene3D" id="3.40.50.2300">
    <property type="match status" value="1"/>
</dbReference>
<dbReference type="InterPro" id="IPR000700">
    <property type="entry name" value="PAS-assoc_C"/>
</dbReference>
<evidence type="ECO:0000313" key="12">
    <source>
        <dbReference type="EMBL" id="KIX15093.1"/>
    </source>
</evidence>
<dbReference type="PANTHER" id="PTHR43304:SF1">
    <property type="entry name" value="PAC DOMAIN-CONTAINING PROTEIN"/>
    <property type="match status" value="1"/>
</dbReference>
<dbReference type="InterPro" id="IPR052162">
    <property type="entry name" value="Sensor_kinase/Photoreceptor"/>
</dbReference>
<dbReference type="CDD" id="cd00156">
    <property type="entry name" value="REC"/>
    <property type="match status" value="1"/>
</dbReference>
<dbReference type="STRING" id="1429043.X474_04790"/>
<gene>
    <name evidence="12" type="ORF">X474_04790</name>
</gene>
<feature type="domain" description="Response regulatory" evidence="9">
    <location>
        <begin position="791"/>
        <end position="907"/>
    </location>
</feature>
<dbReference type="InterPro" id="IPR001610">
    <property type="entry name" value="PAC"/>
</dbReference>
<accession>A0A0D2HXR5</accession>
<dbReference type="InterPro" id="IPR013655">
    <property type="entry name" value="PAS_fold_3"/>
</dbReference>
<comment type="catalytic activity">
    <reaction evidence="1">
        <text>ATP + protein L-histidine = ADP + protein N-phospho-L-histidine.</text>
        <dbReference type="EC" id="2.7.13.3"/>
    </reaction>
</comment>
<dbReference type="SUPFAM" id="SSF52172">
    <property type="entry name" value="CheY-like"/>
    <property type="match status" value="1"/>
</dbReference>
<reference evidence="12 13" key="1">
    <citation type="submission" date="2013-11" db="EMBL/GenBank/DDBJ databases">
        <title>Metagenomic analysis of a methanogenic consortium involved in long chain n-alkane degradation.</title>
        <authorList>
            <person name="Davidova I.A."/>
            <person name="Callaghan A.V."/>
            <person name="Wawrik B."/>
            <person name="Pruitt S."/>
            <person name="Marks C."/>
            <person name="Duncan K.E."/>
            <person name="Suflita J.M."/>
        </authorList>
    </citation>
    <scope>NUCLEOTIDE SEQUENCE [LARGE SCALE GENOMIC DNA]</scope>
    <source>
        <strain evidence="12 13">SPR</strain>
    </source>
</reference>
<dbReference type="CDD" id="cd00082">
    <property type="entry name" value="HisKA"/>
    <property type="match status" value="1"/>
</dbReference>
<feature type="domain" description="PAC" evidence="11">
    <location>
        <begin position="105"/>
        <end position="158"/>
    </location>
</feature>
<keyword evidence="13" id="KW-1185">Reference proteome</keyword>
<dbReference type="SMART" id="SM00091">
    <property type="entry name" value="PAS"/>
    <property type="match status" value="4"/>
</dbReference>
<dbReference type="InterPro" id="IPR003661">
    <property type="entry name" value="HisK_dim/P_dom"/>
</dbReference>
<dbReference type="SUPFAM" id="SSF55874">
    <property type="entry name" value="ATPase domain of HSP90 chaperone/DNA topoisomerase II/histidine kinase"/>
    <property type="match status" value="1"/>
</dbReference>
<evidence type="ECO:0000256" key="1">
    <source>
        <dbReference type="ARBA" id="ARBA00000085"/>
    </source>
</evidence>
<feature type="region of interest" description="Disordered" evidence="7">
    <location>
        <begin position="1"/>
        <end position="27"/>
    </location>
</feature>
<dbReference type="CDD" id="cd00130">
    <property type="entry name" value="PAS"/>
    <property type="match status" value="4"/>
</dbReference>
<dbReference type="EC" id="2.7.13.3" evidence="2"/>
<dbReference type="PROSITE" id="PS50110">
    <property type="entry name" value="RESPONSE_REGULATORY"/>
    <property type="match status" value="1"/>
</dbReference>
<dbReference type="Gene3D" id="1.10.287.130">
    <property type="match status" value="1"/>
</dbReference>
<feature type="domain" description="PAS" evidence="10">
    <location>
        <begin position="159"/>
        <end position="207"/>
    </location>
</feature>
<dbReference type="Gene3D" id="3.30.450.20">
    <property type="entry name" value="PAS domain"/>
    <property type="match status" value="4"/>
</dbReference>
<dbReference type="SUPFAM" id="SSF47384">
    <property type="entry name" value="Homodimeric domain of signal transducing histidine kinase"/>
    <property type="match status" value="1"/>
</dbReference>
<dbReference type="Pfam" id="PF13188">
    <property type="entry name" value="PAS_8"/>
    <property type="match status" value="1"/>
</dbReference>
<keyword evidence="4" id="KW-0808">Transferase</keyword>
<dbReference type="InterPro" id="IPR035965">
    <property type="entry name" value="PAS-like_dom_sf"/>
</dbReference>
<keyword evidence="5 12" id="KW-0418">Kinase</keyword>
<evidence type="ECO:0000259" key="8">
    <source>
        <dbReference type="PROSITE" id="PS50109"/>
    </source>
</evidence>
<proteinExistence type="predicted"/>
<dbReference type="GO" id="GO:0000155">
    <property type="term" value="F:phosphorelay sensor kinase activity"/>
    <property type="evidence" value="ECO:0007669"/>
    <property type="project" value="InterPro"/>
</dbReference>
<dbReference type="Pfam" id="PF13426">
    <property type="entry name" value="PAS_9"/>
    <property type="match status" value="2"/>
</dbReference>
<evidence type="ECO:0000256" key="4">
    <source>
        <dbReference type="ARBA" id="ARBA00022679"/>
    </source>
</evidence>
<comment type="caution">
    <text evidence="12">The sequence shown here is derived from an EMBL/GenBank/DDBJ whole genome shotgun (WGS) entry which is preliminary data.</text>
</comment>
<evidence type="ECO:0000256" key="6">
    <source>
        <dbReference type="PROSITE-ProRule" id="PRU00169"/>
    </source>
</evidence>
<evidence type="ECO:0000259" key="10">
    <source>
        <dbReference type="PROSITE" id="PS50112"/>
    </source>
</evidence>
<dbReference type="PROSITE" id="PS50109">
    <property type="entry name" value="HIS_KIN"/>
    <property type="match status" value="1"/>
</dbReference>
<dbReference type="PANTHER" id="PTHR43304">
    <property type="entry name" value="PHYTOCHROME-LIKE PROTEIN CPH1"/>
    <property type="match status" value="1"/>
</dbReference>
<evidence type="ECO:0000256" key="2">
    <source>
        <dbReference type="ARBA" id="ARBA00012438"/>
    </source>
</evidence>
<dbReference type="Gene3D" id="3.30.565.10">
    <property type="entry name" value="Histidine kinase-like ATPase, C-terminal domain"/>
    <property type="match status" value="1"/>
</dbReference>
<evidence type="ECO:0000256" key="7">
    <source>
        <dbReference type="SAM" id="MobiDB-lite"/>
    </source>
</evidence>
<dbReference type="SMART" id="SM00448">
    <property type="entry name" value="REC"/>
    <property type="match status" value="1"/>
</dbReference>
<dbReference type="InterPro" id="IPR003594">
    <property type="entry name" value="HATPase_dom"/>
</dbReference>
<feature type="domain" description="Histidine kinase" evidence="8">
    <location>
        <begin position="546"/>
        <end position="770"/>
    </location>
</feature>
<dbReference type="PROSITE" id="PS50112">
    <property type="entry name" value="PAS"/>
    <property type="match status" value="2"/>
</dbReference>
<dbReference type="SUPFAM" id="SSF55785">
    <property type="entry name" value="PYP-like sensor domain (PAS domain)"/>
    <property type="match status" value="4"/>
</dbReference>
<dbReference type="InParanoid" id="A0A0D2HXR5"/>
<organism evidence="12 13">
    <name type="scientific">Dethiosulfatarculus sandiegensis</name>
    <dbReference type="NCBI Taxonomy" id="1429043"/>
    <lineage>
        <taxon>Bacteria</taxon>
        <taxon>Pseudomonadati</taxon>
        <taxon>Thermodesulfobacteriota</taxon>
        <taxon>Desulfarculia</taxon>
        <taxon>Desulfarculales</taxon>
        <taxon>Desulfarculaceae</taxon>
        <taxon>Dethiosulfatarculus</taxon>
    </lineage>
</organism>
<protein>
    <recommendedName>
        <fullName evidence="2">histidine kinase</fullName>
        <ecNumber evidence="2">2.7.13.3</ecNumber>
    </recommendedName>
</protein>
<dbReference type="PRINTS" id="PR00344">
    <property type="entry name" value="BCTRLSENSOR"/>
</dbReference>
<name>A0A0D2HXR5_9BACT</name>